<accession>M7MNR2</accession>
<evidence type="ECO:0000256" key="1">
    <source>
        <dbReference type="SAM" id="MobiDB-lite"/>
    </source>
</evidence>
<dbReference type="STRING" id="1276920.ADIAG_03997"/>
<proteinExistence type="predicted"/>
<keyword evidence="2" id="KW-0472">Membrane</keyword>
<keyword evidence="4" id="KW-1185">Reference proteome</keyword>
<feature type="region of interest" description="Disordered" evidence="1">
    <location>
        <begin position="1"/>
        <end position="23"/>
    </location>
</feature>
<dbReference type="EMBL" id="AOCK01000015">
    <property type="protein sequence ID" value="EMQ96671.1"/>
    <property type="molecule type" value="Genomic_DNA"/>
</dbReference>
<comment type="caution">
    <text evidence="3">The sequence shown here is derived from an EMBL/GenBank/DDBJ whole genome shotgun (WGS) entry which is preliminary data.</text>
</comment>
<keyword evidence="2" id="KW-0812">Transmembrane</keyword>
<dbReference type="Proteomes" id="UP000012015">
    <property type="component" value="Unassembled WGS sequence"/>
</dbReference>
<reference evidence="3 4" key="1">
    <citation type="journal article" date="2013" name="Genome Announc.">
        <title>Draft Genome Sequence of Arthrobacter gangotriensis Strain Lz1yT, Isolated from a Penguin Rookery Soil Sample Collected in Antarctica, near the Indian Station Dakshin Gangotri.</title>
        <authorList>
            <person name="Shivaji S."/>
            <person name="Ara S."/>
            <person name="Bandi S."/>
            <person name="Singh A."/>
            <person name="Kumar Pinnaka A."/>
        </authorList>
    </citation>
    <scope>NUCLEOTIDE SEQUENCE [LARGE SCALE GENOMIC DNA]</scope>
    <source>
        <strain evidence="3 4">Lz1y</strain>
    </source>
</reference>
<feature type="compositionally biased region" description="Polar residues" evidence="1">
    <location>
        <begin position="8"/>
        <end position="19"/>
    </location>
</feature>
<evidence type="ECO:0000256" key="2">
    <source>
        <dbReference type="SAM" id="Phobius"/>
    </source>
</evidence>
<keyword evidence="2" id="KW-1133">Transmembrane helix</keyword>
<sequence>MRWPPLSASASGPRNTTNAEEVAKQATRNSQSFGIADGIVLGLILLLTYYYRGYVAGCMARLGGFKQGAAAWLWGIVIVAILANLGGVPQIPVEGSLPTTSGLIGCPSPVLVPCLGRSLAARQGRASIARKDSSERGAPSVFGMHGSRRTPGVGSVASDWISLSCEFHVLRSRLRTDQTRHGSTAGGHEKSGSRKACFRKPPGPDHGQAPATSQCLRGRESVPVSVSGVISSRLISSLTVSCSVTVSVSSRTRSTGTVSFSTTGCSA</sequence>
<gene>
    <name evidence="3" type="ORF">ADIAG_03997</name>
</gene>
<feature type="region of interest" description="Disordered" evidence="1">
    <location>
        <begin position="176"/>
        <end position="218"/>
    </location>
</feature>
<feature type="region of interest" description="Disordered" evidence="1">
    <location>
        <begin position="126"/>
        <end position="145"/>
    </location>
</feature>
<organism evidence="3 4">
    <name type="scientific">Paeniglutamicibacter gangotriensis Lz1y</name>
    <dbReference type="NCBI Taxonomy" id="1276920"/>
    <lineage>
        <taxon>Bacteria</taxon>
        <taxon>Bacillati</taxon>
        <taxon>Actinomycetota</taxon>
        <taxon>Actinomycetes</taxon>
        <taxon>Micrococcales</taxon>
        <taxon>Micrococcaceae</taxon>
        <taxon>Paeniglutamicibacter</taxon>
    </lineage>
</organism>
<feature type="transmembrane region" description="Helical" evidence="2">
    <location>
        <begin position="71"/>
        <end position="88"/>
    </location>
</feature>
<evidence type="ECO:0000313" key="4">
    <source>
        <dbReference type="Proteomes" id="UP000012015"/>
    </source>
</evidence>
<feature type="transmembrane region" description="Helical" evidence="2">
    <location>
        <begin position="33"/>
        <end position="51"/>
    </location>
</feature>
<dbReference type="AlphaFoldDB" id="M7MNR2"/>
<name>M7MNR2_9MICC</name>
<evidence type="ECO:0000313" key="3">
    <source>
        <dbReference type="EMBL" id="EMQ96671.1"/>
    </source>
</evidence>
<protein>
    <submittedName>
        <fullName evidence="3">Uncharacterized protein</fullName>
    </submittedName>
</protein>